<proteinExistence type="predicted"/>
<keyword evidence="2" id="KW-1133">Transmembrane helix</keyword>
<feature type="transmembrane region" description="Helical" evidence="2">
    <location>
        <begin position="92"/>
        <end position="113"/>
    </location>
</feature>
<reference evidence="3 4" key="1">
    <citation type="journal article" date="2015" name="Nature">
        <title>rRNA introns, odd ribosomes, and small enigmatic genomes across a large radiation of phyla.</title>
        <authorList>
            <person name="Brown C.T."/>
            <person name="Hug L.A."/>
            <person name="Thomas B.C."/>
            <person name="Sharon I."/>
            <person name="Castelle C.J."/>
            <person name="Singh A."/>
            <person name="Wilkins M.J."/>
            <person name="Williams K.H."/>
            <person name="Banfield J.F."/>
        </authorList>
    </citation>
    <scope>NUCLEOTIDE SEQUENCE [LARGE SCALE GENOMIC DNA]</scope>
</reference>
<keyword evidence="2" id="KW-0472">Membrane</keyword>
<dbReference type="AlphaFoldDB" id="A0A0F9YIG6"/>
<keyword evidence="2" id="KW-0812">Transmembrane</keyword>
<protein>
    <submittedName>
        <fullName evidence="3">Uncharacterized protein</fullName>
    </submittedName>
</protein>
<sequence>MPKDNNQTPITPTTNSDDQSPVFMEETLPPMPQEAPITQDMAPVENKQDTKPNETPVETPIVDSGSAAPQDDAIMPPTVTSKNKKKFAGGKVIATILGLFLLIGGIGAGVLLVKQNQNINEKAWTQQTCESQDAILCPLPDYQATYEAGRANNVGILEECYCKYIGGGGGSGNTDNPTSGTCPNGNPFNNECVIIYCPNGDTNNDGACEVPDVGAWYGSKHTCGTKTFGTNECGQVDPVDDNGVYCELPGWDYDIKLSNCSGPLPPTTPPTDNSGTASCSDVKAYTESWVLIPQINLPSLNVGDKINLCVTGTSTGGSFDMARFKVNGVTLPDTTTIRPGSNDYCYLYTIPTGTSTFNIIGQIHHTSLGWK</sequence>
<gene>
    <name evidence="3" type="ORF">UR21_C0012G0035</name>
</gene>
<evidence type="ECO:0000256" key="2">
    <source>
        <dbReference type="SAM" id="Phobius"/>
    </source>
</evidence>
<comment type="caution">
    <text evidence="3">The sequence shown here is derived from an EMBL/GenBank/DDBJ whole genome shotgun (WGS) entry which is preliminary data.</text>
</comment>
<evidence type="ECO:0000313" key="3">
    <source>
        <dbReference type="EMBL" id="KKP31294.1"/>
    </source>
</evidence>
<dbReference type="Proteomes" id="UP000034803">
    <property type="component" value="Unassembled WGS sequence"/>
</dbReference>
<dbReference type="EMBL" id="LBOI01000012">
    <property type="protein sequence ID" value="KKP31294.1"/>
    <property type="molecule type" value="Genomic_DNA"/>
</dbReference>
<name>A0A0F9YIG6_9BACT</name>
<organism evidence="3 4">
    <name type="scientific">Candidatus Woesebacteria bacterium GW2011_GWC2_31_9</name>
    <dbReference type="NCBI Taxonomy" id="1618586"/>
    <lineage>
        <taxon>Bacteria</taxon>
        <taxon>Candidatus Woeseibacteriota</taxon>
    </lineage>
</organism>
<evidence type="ECO:0000313" key="4">
    <source>
        <dbReference type="Proteomes" id="UP000034803"/>
    </source>
</evidence>
<evidence type="ECO:0000256" key="1">
    <source>
        <dbReference type="SAM" id="MobiDB-lite"/>
    </source>
</evidence>
<feature type="compositionally biased region" description="Polar residues" evidence="1">
    <location>
        <begin position="1"/>
        <end position="19"/>
    </location>
</feature>
<accession>A0A0F9YIG6</accession>
<feature type="region of interest" description="Disordered" evidence="1">
    <location>
        <begin position="1"/>
        <end position="76"/>
    </location>
</feature>